<dbReference type="InterPro" id="IPR051320">
    <property type="entry name" value="Viral_Replic_Matur_Polypro"/>
</dbReference>
<gene>
    <name evidence="2" type="ORF">H4R34_004921</name>
</gene>
<dbReference type="OrthoDB" id="5592719at2759"/>
<dbReference type="InterPro" id="IPR000477">
    <property type="entry name" value="RT_dom"/>
</dbReference>
<dbReference type="PANTHER" id="PTHR33064:SF37">
    <property type="entry name" value="RIBONUCLEASE H"/>
    <property type="match status" value="1"/>
</dbReference>
<dbReference type="EMBL" id="JANBQB010000737">
    <property type="protein sequence ID" value="KAJ1973901.1"/>
    <property type="molecule type" value="Genomic_DNA"/>
</dbReference>
<evidence type="ECO:0000313" key="2">
    <source>
        <dbReference type="EMBL" id="KAJ1973901.1"/>
    </source>
</evidence>
<proteinExistence type="predicted"/>
<accession>A0A9W8E7M7</accession>
<dbReference type="InterPro" id="IPR043128">
    <property type="entry name" value="Rev_trsase/Diguanyl_cyclase"/>
</dbReference>
<sequence>MDKYVATQLRYGIDEPGTANANVPVYSLLKPNTNARRVILDNSLGSTINMQSIGIDLPRTHQVRQFMGNAKMVSSIDLASDFTTIRIKPAYWDFYTFNGGAHDKVRATRLVQGNSQSLVIAQALLIHIFGEMPKLLGYIDSIYLKSSDGNVVNHIADISEFVRKMAQWNLQVNMAKSIFLATTDVDILGYHWTNSGSWSILDYHVASLQNMPMPTTVKAIQ</sequence>
<organism evidence="2 3">
    <name type="scientific">Dimargaris verticillata</name>
    <dbReference type="NCBI Taxonomy" id="2761393"/>
    <lineage>
        <taxon>Eukaryota</taxon>
        <taxon>Fungi</taxon>
        <taxon>Fungi incertae sedis</taxon>
        <taxon>Zoopagomycota</taxon>
        <taxon>Kickxellomycotina</taxon>
        <taxon>Dimargaritomycetes</taxon>
        <taxon>Dimargaritales</taxon>
        <taxon>Dimargaritaceae</taxon>
        <taxon>Dimargaris</taxon>
    </lineage>
</organism>
<evidence type="ECO:0000313" key="3">
    <source>
        <dbReference type="Proteomes" id="UP001151582"/>
    </source>
</evidence>
<protein>
    <recommendedName>
        <fullName evidence="1">Reverse transcriptase domain-containing protein</fullName>
    </recommendedName>
</protein>
<comment type="caution">
    <text evidence="2">The sequence shown here is derived from an EMBL/GenBank/DDBJ whole genome shotgun (WGS) entry which is preliminary data.</text>
</comment>
<keyword evidence="3" id="KW-1185">Reference proteome</keyword>
<dbReference type="Gene3D" id="3.10.10.10">
    <property type="entry name" value="HIV Type 1 Reverse Transcriptase, subunit A, domain 1"/>
    <property type="match status" value="1"/>
</dbReference>
<dbReference type="Proteomes" id="UP001151582">
    <property type="component" value="Unassembled WGS sequence"/>
</dbReference>
<dbReference type="PANTHER" id="PTHR33064">
    <property type="entry name" value="POL PROTEIN"/>
    <property type="match status" value="1"/>
</dbReference>
<dbReference type="Pfam" id="PF00078">
    <property type="entry name" value="RVT_1"/>
    <property type="match status" value="1"/>
</dbReference>
<feature type="domain" description="Reverse transcriptase" evidence="1">
    <location>
        <begin position="46"/>
        <end position="191"/>
    </location>
</feature>
<dbReference type="InterPro" id="IPR043502">
    <property type="entry name" value="DNA/RNA_pol_sf"/>
</dbReference>
<dbReference type="AlphaFoldDB" id="A0A9W8E7M7"/>
<evidence type="ECO:0000259" key="1">
    <source>
        <dbReference type="Pfam" id="PF00078"/>
    </source>
</evidence>
<dbReference type="Gene3D" id="3.30.70.270">
    <property type="match status" value="1"/>
</dbReference>
<name>A0A9W8E7M7_9FUNG</name>
<dbReference type="SUPFAM" id="SSF56672">
    <property type="entry name" value="DNA/RNA polymerases"/>
    <property type="match status" value="1"/>
</dbReference>
<reference evidence="2" key="1">
    <citation type="submission" date="2022-07" db="EMBL/GenBank/DDBJ databases">
        <title>Phylogenomic reconstructions and comparative analyses of Kickxellomycotina fungi.</title>
        <authorList>
            <person name="Reynolds N.K."/>
            <person name="Stajich J.E."/>
            <person name="Barry K."/>
            <person name="Grigoriev I.V."/>
            <person name="Crous P."/>
            <person name="Smith M.E."/>
        </authorList>
    </citation>
    <scope>NUCLEOTIDE SEQUENCE</scope>
    <source>
        <strain evidence="2">RSA 567</strain>
    </source>
</reference>